<name>A0AAN7NN23_MYCAM</name>
<gene>
    <name evidence="1" type="ORF">QYF61_017317</name>
</gene>
<proteinExistence type="predicted"/>
<dbReference type="AlphaFoldDB" id="A0AAN7NN23"/>
<dbReference type="EMBL" id="JAUNZN010000002">
    <property type="protein sequence ID" value="KAK4827379.1"/>
    <property type="molecule type" value="Genomic_DNA"/>
</dbReference>
<dbReference type="Proteomes" id="UP001333110">
    <property type="component" value="Unassembled WGS sequence"/>
</dbReference>
<reference evidence="1 2" key="1">
    <citation type="journal article" date="2023" name="J. Hered.">
        <title>Chromosome-level genome of the wood stork (Mycteria americana) provides insight into avian chromosome evolution.</title>
        <authorList>
            <person name="Flamio R. Jr."/>
            <person name="Ramstad K.M."/>
        </authorList>
    </citation>
    <scope>NUCLEOTIDE SEQUENCE [LARGE SCALE GENOMIC DNA]</scope>
    <source>
        <strain evidence="1">JAX WOST 10</strain>
    </source>
</reference>
<keyword evidence="2" id="KW-1185">Reference proteome</keyword>
<evidence type="ECO:0000313" key="1">
    <source>
        <dbReference type="EMBL" id="KAK4827379.1"/>
    </source>
</evidence>
<comment type="caution">
    <text evidence="1">The sequence shown here is derived from an EMBL/GenBank/DDBJ whole genome shotgun (WGS) entry which is preliminary data.</text>
</comment>
<organism evidence="1 2">
    <name type="scientific">Mycteria americana</name>
    <name type="common">Wood stork</name>
    <dbReference type="NCBI Taxonomy" id="33587"/>
    <lineage>
        <taxon>Eukaryota</taxon>
        <taxon>Metazoa</taxon>
        <taxon>Chordata</taxon>
        <taxon>Craniata</taxon>
        <taxon>Vertebrata</taxon>
        <taxon>Euteleostomi</taxon>
        <taxon>Archelosauria</taxon>
        <taxon>Archosauria</taxon>
        <taxon>Dinosauria</taxon>
        <taxon>Saurischia</taxon>
        <taxon>Theropoda</taxon>
        <taxon>Coelurosauria</taxon>
        <taxon>Aves</taxon>
        <taxon>Neognathae</taxon>
        <taxon>Neoaves</taxon>
        <taxon>Aequornithes</taxon>
        <taxon>Ciconiiformes</taxon>
        <taxon>Ciconiidae</taxon>
        <taxon>Mycteria</taxon>
    </lineage>
</organism>
<protein>
    <submittedName>
        <fullName evidence="1">Uncharacterized protein</fullName>
    </submittedName>
</protein>
<sequence>MVQSCVRGGSDLTLGNYFFTERVVKYWNRLPREVVDAPSLSVSSERTRSNGQKLKYRILHLDMRKNFFTAGMTEHWNRLPRQVAETPHLEILKTQLDTVLGNLL</sequence>
<evidence type="ECO:0000313" key="2">
    <source>
        <dbReference type="Proteomes" id="UP001333110"/>
    </source>
</evidence>
<accession>A0AAN7NN23</accession>